<feature type="non-terminal residue" evidence="2">
    <location>
        <position position="168"/>
    </location>
</feature>
<reference evidence="2" key="1">
    <citation type="journal article" date="2012" name="PLoS ONE">
        <title>Gene sets for utilization of primary and secondary nutrition supplies in the distal gut of endangered iberian lynx.</title>
        <authorList>
            <person name="Alcaide M."/>
            <person name="Messina E."/>
            <person name="Richter M."/>
            <person name="Bargiela R."/>
            <person name="Peplies J."/>
            <person name="Huws S.A."/>
            <person name="Newbold C.J."/>
            <person name="Golyshin P.N."/>
            <person name="Simon M.A."/>
            <person name="Lopez G."/>
            <person name="Yakimov M.M."/>
            <person name="Ferrer M."/>
        </authorList>
    </citation>
    <scope>NUCLEOTIDE SEQUENCE</scope>
</reference>
<dbReference type="PANTHER" id="PTHR43763:SF6">
    <property type="entry name" value="XAA-PRO AMINOPEPTIDASE 1"/>
    <property type="match status" value="1"/>
</dbReference>
<sequence>MTSPIEPKGFLLFDVCGHYLCGTTDLTRTVAVGALTAEMKRDYTIALKAHMTLARQKFPVGTTGNLLDAIVKANHWNHAMNFGHGTGHGIGYLLNVHEGPAKIITEYAPLFPYARETALKPGMLFSNEPGVYKPGRHGIRLENSVFVIEDQKTEFGQFLGFETITFFA</sequence>
<accession>J9FD92</accession>
<gene>
    <name evidence="2" type="ORF">EVA_19012</name>
</gene>
<dbReference type="EMBL" id="AMCI01007292">
    <property type="protein sequence ID" value="EJW92881.1"/>
    <property type="molecule type" value="Genomic_DNA"/>
</dbReference>
<evidence type="ECO:0000313" key="2">
    <source>
        <dbReference type="EMBL" id="EJW92881.1"/>
    </source>
</evidence>
<comment type="caution">
    <text evidence="2">The sequence shown here is derived from an EMBL/GenBank/DDBJ whole genome shotgun (WGS) entry which is preliminary data.</text>
</comment>
<feature type="domain" description="Peptidase M24" evidence="1">
    <location>
        <begin position="3"/>
        <end position="148"/>
    </location>
</feature>
<dbReference type="Gene3D" id="3.90.230.10">
    <property type="entry name" value="Creatinase/methionine aminopeptidase superfamily"/>
    <property type="match status" value="1"/>
</dbReference>
<dbReference type="SUPFAM" id="SSF55920">
    <property type="entry name" value="Creatinase/aminopeptidase"/>
    <property type="match status" value="1"/>
</dbReference>
<evidence type="ECO:0000259" key="1">
    <source>
        <dbReference type="Pfam" id="PF00557"/>
    </source>
</evidence>
<dbReference type="Pfam" id="PF00557">
    <property type="entry name" value="Peptidase_M24"/>
    <property type="match status" value="1"/>
</dbReference>
<dbReference type="InterPro" id="IPR000994">
    <property type="entry name" value="Pept_M24"/>
</dbReference>
<dbReference type="InterPro" id="IPR036005">
    <property type="entry name" value="Creatinase/aminopeptidase-like"/>
</dbReference>
<dbReference type="PANTHER" id="PTHR43763">
    <property type="entry name" value="XAA-PRO AMINOPEPTIDASE 1"/>
    <property type="match status" value="1"/>
</dbReference>
<dbReference type="AlphaFoldDB" id="J9FD92"/>
<protein>
    <submittedName>
        <fullName evidence="2">M24 family peptidase</fullName>
    </submittedName>
</protein>
<proteinExistence type="predicted"/>
<organism evidence="2">
    <name type="scientific">gut metagenome</name>
    <dbReference type="NCBI Taxonomy" id="749906"/>
    <lineage>
        <taxon>unclassified sequences</taxon>
        <taxon>metagenomes</taxon>
        <taxon>organismal metagenomes</taxon>
    </lineage>
</organism>
<dbReference type="InterPro" id="IPR050422">
    <property type="entry name" value="X-Pro_aminopeptidase_P"/>
</dbReference>
<name>J9FD92_9ZZZZ</name>